<evidence type="ECO:0000256" key="1">
    <source>
        <dbReference type="ARBA" id="ARBA00022741"/>
    </source>
</evidence>
<dbReference type="PANTHER" id="PTHR35372:SF2">
    <property type="entry name" value="SF3 HELICASE DOMAIN-CONTAINING PROTEIN"/>
    <property type="match status" value="1"/>
</dbReference>
<dbReference type="Pfam" id="PF19263">
    <property type="entry name" value="DUF5906"/>
    <property type="match status" value="1"/>
</dbReference>
<dbReference type="InterPro" id="IPR054468">
    <property type="entry name" value="NrSPol-like_HBD"/>
</dbReference>
<name>A0A2G0ECH5_ENTFC</name>
<dbReference type="InterPro" id="IPR006500">
    <property type="entry name" value="Helicase_put_C_phage/plasmid"/>
</dbReference>
<evidence type="ECO:0000259" key="4">
    <source>
        <dbReference type="PROSITE" id="PS51206"/>
    </source>
</evidence>
<accession>A0A2G0ECH5</accession>
<organism evidence="5 6">
    <name type="scientific">Enterococcus faecium</name>
    <name type="common">Streptococcus faecium</name>
    <dbReference type="NCBI Taxonomy" id="1352"/>
    <lineage>
        <taxon>Bacteria</taxon>
        <taxon>Bacillati</taxon>
        <taxon>Bacillota</taxon>
        <taxon>Bacilli</taxon>
        <taxon>Lactobacillales</taxon>
        <taxon>Enterococcaceae</taxon>
        <taxon>Enterococcus</taxon>
    </lineage>
</organism>
<evidence type="ECO:0000313" key="6">
    <source>
        <dbReference type="Proteomes" id="UP000224303"/>
    </source>
</evidence>
<evidence type="ECO:0000313" key="5">
    <source>
        <dbReference type="EMBL" id="PHL22189.1"/>
    </source>
</evidence>
<keyword evidence="1" id="KW-0547">Nucleotide-binding</keyword>
<keyword evidence="3" id="KW-0067">ATP-binding</keyword>
<dbReference type="GO" id="GO:0016787">
    <property type="term" value="F:hydrolase activity"/>
    <property type="evidence" value="ECO:0007669"/>
    <property type="project" value="UniProtKB-KW"/>
</dbReference>
<dbReference type="InterPro" id="IPR014818">
    <property type="entry name" value="Phage/plasmid_primase_P4_C"/>
</dbReference>
<dbReference type="SMART" id="SM00885">
    <property type="entry name" value="D5_N"/>
    <property type="match status" value="1"/>
</dbReference>
<dbReference type="PROSITE" id="PS51206">
    <property type="entry name" value="SF3_HELICASE_1"/>
    <property type="match status" value="1"/>
</dbReference>
<keyword evidence="2" id="KW-0378">Hydrolase</keyword>
<evidence type="ECO:0000256" key="2">
    <source>
        <dbReference type="ARBA" id="ARBA00022801"/>
    </source>
</evidence>
<dbReference type="RefSeq" id="WP_072538501.1">
    <property type="nucleotide sequence ID" value="NZ_PCGC01000007.1"/>
</dbReference>
<dbReference type="SUPFAM" id="SSF52540">
    <property type="entry name" value="P-loop containing nucleoside triphosphate hydrolases"/>
    <property type="match status" value="1"/>
</dbReference>
<dbReference type="InterPro" id="IPR014015">
    <property type="entry name" value="Helicase_SF3_DNA-vir"/>
</dbReference>
<comment type="caution">
    <text evidence="5">The sequence shown here is derived from an EMBL/GenBank/DDBJ whole genome shotgun (WGS) entry which is preliminary data.</text>
</comment>
<feature type="domain" description="SF3 helicase" evidence="4">
    <location>
        <begin position="490"/>
        <end position="651"/>
    </location>
</feature>
<sequence>MNNYERIPLELRELNQWGIYKRSWNEQRGKWSKKPYDPFTGELGSSTNESKWSDFKTALSAVSTFNADGLAFYFKPPYIGIDLDDIGDDLERYLQGDVENNLVYVFMNSTKTYSEISMSGKGIHIIGKAAIPGERRRKGNVEMYTEGRFFAITGNFFGNNEEINEIPEIQMNFLYKRYLENETVIKQDFSKSNWSDGNDLSVNEIIQTAVNSSTGNRFRLFMDGGWEKIYDSQSEADLAFANDLAFWTAGDFQKMDEIFRMSSLFRDKYDQKRGKTTYGIGLLNKAISENTNHYTGKKTADDYFLSIPGITVDETKPTKFYSYDDTGNAERYLDLFGSFTKYSYVNKCWYFYNGKNWEQDNIGAVRKWVDQTIEIFKNEPVSIPKNATEDEEKAYIEAKEKHLRRSRNNAGKEAMTRELKHQVAILPEEFDSDDMLFNSQNGYLDLSSGILYEHDISKMFTRISNAEYTDKSDCPRWKLFLEQIFDNNTELIRYIQKAVGYSMSASIREQVMFILFGNGRNGKSVFLDIISEIMGSYAMGMQASTLMVKQGGSSGHNEDIARLNGARLVTSSEPNEGVRMDEGLIKQLTGGDKVSASYKGGHMFDYKPKYKIWLATNHKPIIRGNDDGIWRRLPLIPFTVQIPLDKVDKNLKEKLMRELPGIFNWAVEGCLMWQREGLNPPADIQKATMEYRKEMDIIGAFIDECCETGPGYSIGATDLFKAYDKWARDMNEHPFSQTQFGKKAADRFEKSKSKGKVVYRGIDLKKEFREFNVLVPGL</sequence>
<proteinExistence type="predicted"/>
<dbReference type="Proteomes" id="UP000224303">
    <property type="component" value="Unassembled WGS sequence"/>
</dbReference>
<dbReference type="AlphaFoldDB" id="A0A2G0ECH5"/>
<dbReference type="InterPro" id="IPR045455">
    <property type="entry name" value="NrS-1_pol-like_helicase"/>
</dbReference>
<dbReference type="Gene3D" id="3.40.50.300">
    <property type="entry name" value="P-loop containing nucleotide triphosphate hydrolases"/>
    <property type="match status" value="1"/>
</dbReference>
<protein>
    <submittedName>
        <fullName evidence="5">DNA primase</fullName>
    </submittedName>
</protein>
<gene>
    <name evidence="5" type="ORF">CQR37_04865</name>
</gene>
<dbReference type="EMBL" id="PCGC01000007">
    <property type="protein sequence ID" value="PHL22189.1"/>
    <property type="molecule type" value="Genomic_DNA"/>
</dbReference>
<dbReference type="PANTHER" id="PTHR35372">
    <property type="entry name" value="ATP BINDING PROTEIN-RELATED"/>
    <property type="match status" value="1"/>
</dbReference>
<evidence type="ECO:0000256" key="3">
    <source>
        <dbReference type="ARBA" id="ARBA00022840"/>
    </source>
</evidence>
<dbReference type="InterPro" id="IPR051620">
    <property type="entry name" value="ORF904-like_C"/>
</dbReference>
<dbReference type="Pfam" id="PF22763">
    <property type="entry name" value="NrS1-1_pol-like_HBD"/>
    <property type="match status" value="1"/>
</dbReference>
<dbReference type="Pfam" id="PF08706">
    <property type="entry name" value="D5_N"/>
    <property type="match status" value="1"/>
</dbReference>
<dbReference type="NCBIfam" id="TIGR01613">
    <property type="entry name" value="primase_Cterm"/>
    <property type="match status" value="1"/>
</dbReference>
<dbReference type="GO" id="GO:0005524">
    <property type="term" value="F:ATP binding"/>
    <property type="evidence" value="ECO:0007669"/>
    <property type="project" value="UniProtKB-KW"/>
</dbReference>
<dbReference type="InterPro" id="IPR027417">
    <property type="entry name" value="P-loop_NTPase"/>
</dbReference>
<reference evidence="5 6" key="1">
    <citation type="submission" date="2017-10" db="EMBL/GenBank/DDBJ databases">
        <title>Draft genomes of the Enterococcus faecium isolated from human feces before and after Helicobacter pylori eradication therapy.</title>
        <authorList>
            <person name="Prianichniikov N.A."/>
            <person name="Glushchenko O.E."/>
            <person name="Malakhova M.V."/>
        </authorList>
    </citation>
    <scope>NUCLEOTIDE SEQUENCE [LARGE SCALE GENOMIC DNA]</scope>
    <source>
        <strain evidence="5 6">Hp_5-7</strain>
    </source>
</reference>